<organism evidence="2">
    <name type="scientific">hydrothermal vent metagenome</name>
    <dbReference type="NCBI Taxonomy" id="652676"/>
    <lineage>
        <taxon>unclassified sequences</taxon>
        <taxon>metagenomes</taxon>
        <taxon>ecological metagenomes</taxon>
    </lineage>
</organism>
<evidence type="ECO:0000313" key="2">
    <source>
        <dbReference type="EMBL" id="VAW69403.1"/>
    </source>
</evidence>
<accession>A0A3B0XZ29</accession>
<dbReference type="GO" id="GO:0006355">
    <property type="term" value="P:regulation of DNA-templated transcription"/>
    <property type="evidence" value="ECO:0007669"/>
    <property type="project" value="InterPro"/>
</dbReference>
<dbReference type="InterPro" id="IPR010985">
    <property type="entry name" value="Ribbon_hlx_hlx"/>
</dbReference>
<protein>
    <recommendedName>
        <fullName evidence="1">Antitoxin FitA-like ribbon-helix-helix domain-containing protein</fullName>
    </recommendedName>
</protein>
<dbReference type="AlphaFoldDB" id="A0A3B0XZ29"/>
<dbReference type="EMBL" id="UOFI01000157">
    <property type="protein sequence ID" value="VAW69403.1"/>
    <property type="molecule type" value="Genomic_DNA"/>
</dbReference>
<evidence type="ECO:0000259" key="1">
    <source>
        <dbReference type="Pfam" id="PF22513"/>
    </source>
</evidence>
<dbReference type="InterPro" id="IPR013321">
    <property type="entry name" value="Arc_rbn_hlx_hlx"/>
</dbReference>
<reference evidence="2" key="1">
    <citation type="submission" date="2018-06" db="EMBL/GenBank/DDBJ databases">
        <authorList>
            <person name="Zhirakovskaya E."/>
        </authorList>
    </citation>
    <scope>NUCLEOTIDE SEQUENCE</scope>
</reference>
<proteinExistence type="predicted"/>
<name>A0A3B0XZ29_9ZZZZ</name>
<dbReference type="Pfam" id="PF22513">
    <property type="entry name" value="FitA-like_RHH"/>
    <property type="match status" value="1"/>
</dbReference>
<dbReference type="SUPFAM" id="SSF47598">
    <property type="entry name" value="Ribbon-helix-helix"/>
    <property type="match status" value="1"/>
</dbReference>
<gene>
    <name evidence="2" type="ORF">MNBD_GAMMA09-2881</name>
</gene>
<feature type="domain" description="Antitoxin FitA-like ribbon-helix-helix" evidence="1">
    <location>
        <begin position="2"/>
        <end position="39"/>
    </location>
</feature>
<sequence>MPALTIKNIPDDLYNELKGVARLHHRSINSEVIVCLKQQLLLPQRISPEQRLNSIRAIRSQVQANSVTTDDIDQAITEGAHDYC</sequence>
<dbReference type="Gene3D" id="1.10.1220.10">
    <property type="entry name" value="Met repressor-like"/>
    <property type="match status" value="1"/>
</dbReference>
<dbReference type="InterPro" id="IPR053853">
    <property type="entry name" value="FitA-like_RHH"/>
</dbReference>